<dbReference type="GO" id="GO:0016020">
    <property type="term" value="C:membrane"/>
    <property type="evidence" value="ECO:0007669"/>
    <property type="project" value="InterPro"/>
</dbReference>
<keyword evidence="1" id="KW-0472">Membrane</keyword>
<dbReference type="AlphaFoldDB" id="A0AA95ID63"/>
<organism evidence="2 3">
    <name type="scientific">Paenibacillus woosongensis</name>
    <dbReference type="NCBI Taxonomy" id="307580"/>
    <lineage>
        <taxon>Bacteria</taxon>
        <taxon>Bacillati</taxon>
        <taxon>Bacillota</taxon>
        <taxon>Bacilli</taxon>
        <taxon>Bacillales</taxon>
        <taxon>Paenibacillaceae</taxon>
        <taxon>Paenibacillus</taxon>
    </lineage>
</organism>
<dbReference type="InterPro" id="IPR018801">
    <property type="entry name" value="TM129"/>
</dbReference>
<dbReference type="KEGG" id="pwn:QNH46_10160"/>
<sequence length="263" mass="29641">MNQDFLASHIKRTNRNLFISTVLIIALLLAMISLGGLKAVLQLLEYLNDGDWIYLLLDLGSVVLLLAGLMLSGLALVLTGKLLIRVFKVQHHPIHKAAEIYGKFNDVSYYIASELSHPGTKRYKEVIITENWIIKITTFGLNILKIADVVWAYNSVTKHEQGLIGPGIAAAPTEVAKTFSVMIHSKNPILPKMRISRTHELDTVGHSERNAVEGEHKRNLMLNILEDLEQRHPNAVYEYSSELEELWTKDKMLFIRSAGFTVD</sequence>
<proteinExistence type="predicted"/>
<dbReference type="GO" id="GO:0061630">
    <property type="term" value="F:ubiquitin protein ligase activity"/>
    <property type="evidence" value="ECO:0007669"/>
    <property type="project" value="InterPro"/>
</dbReference>
<keyword evidence="1" id="KW-1133">Transmembrane helix</keyword>
<reference evidence="2" key="1">
    <citation type="submission" date="2023-05" db="EMBL/GenBank/DDBJ databases">
        <title>Comparative genomics of Bacillaceae isolates and their secondary metabolite potential.</title>
        <authorList>
            <person name="Song L."/>
            <person name="Nielsen L.J."/>
            <person name="Mohite O."/>
            <person name="Xu X."/>
            <person name="Weber T."/>
            <person name="Kovacs A.T."/>
        </authorList>
    </citation>
    <scope>NUCLEOTIDE SEQUENCE</scope>
    <source>
        <strain evidence="2">B2_4</strain>
    </source>
</reference>
<dbReference type="Proteomes" id="UP001177943">
    <property type="component" value="Chromosome"/>
</dbReference>
<accession>A0AA95ID63</accession>
<evidence type="ECO:0000313" key="3">
    <source>
        <dbReference type="Proteomes" id="UP001177943"/>
    </source>
</evidence>
<gene>
    <name evidence="2" type="ORF">QNH46_10160</name>
</gene>
<protein>
    <submittedName>
        <fullName evidence="2">Uncharacterized protein</fullName>
    </submittedName>
</protein>
<feature type="transmembrane region" description="Helical" evidence="1">
    <location>
        <begin position="52"/>
        <end position="78"/>
    </location>
</feature>
<dbReference type="GO" id="GO:0016567">
    <property type="term" value="P:protein ubiquitination"/>
    <property type="evidence" value="ECO:0007669"/>
    <property type="project" value="InterPro"/>
</dbReference>
<evidence type="ECO:0000256" key="1">
    <source>
        <dbReference type="SAM" id="Phobius"/>
    </source>
</evidence>
<dbReference type="RefSeq" id="WP_283927990.1">
    <property type="nucleotide sequence ID" value="NZ_CP126084.1"/>
</dbReference>
<name>A0AA95ID63_9BACL</name>
<dbReference type="Pfam" id="PF10272">
    <property type="entry name" value="Tmpp129"/>
    <property type="match status" value="1"/>
</dbReference>
<feature type="transmembrane region" description="Helical" evidence="1">
    <location>
        <begin position="17"/>
        <end position="40"/>
    </location>
</feature>
<dbReference type="EMBL" id="CP126084">
    <property type="protein sequence ID" value="WHX50972.1"/>
    <property type="molecule type" value="Genomic_DNA"/>
</dbReference>
<evidence type="ECO:0000313" key="2">
    <source>
        <dbReference type="EMBL" id="WHX50972.1"/>
    </source>
</evidence>
<keyword evidence="1" id="KW-0812">Transmembrane</keyword>